<sequence length="172" mass="20221">MEDNNASGSNTIKKGADEELPENVAQNMPKLLAKGEPEEGHSESEEDEPKNDGTKKRVRFKEGLHEKHSRKKESHKRDPSKKHSHKKESRKKDSQKEDSHEKSEPKSSRIDLFDSYTLRRLEGMWNKGFADLKDVQEKLEKLDKKKKELHQEEKELKEWLNRLHESIKNKRS</sequence>
<comment type="caution">
    <text evidence="3">The sequence shown here is derived from an EMBL/GenBank/DDBJ whole genome shotgun (WGS) entry which is preliminary data.</text>
</comment>
<dbReference type="Proteomes" id="UP000285084">
    <property type="component" value="Unassembled WGS sequence"/>
</dbReference>
<dbReference type="VEuPathDB" id="FungiDB:FOC4_g10002737"/>
<feature type="compositionally biased region" description="Basic and acidic residues" evidence="2">
    <location>
        <begin position="33"/>
        <end position="43"/>
    </location>
</feature>
<feature type="compositionally biased region" description="Polar residues" evidence="2">
    <location>
        <begin position="1"/>
        <end position="12"/>
    </location>
</feature>
<gene>
    <name evidence="3" type="ORF">BFJ69_g4854</name>
</gene>
<feature type="compositionally biased region" description="Basic and acidic residues" evidence="2">
    <location>
        <begin position="90"/>
        <end position="112"/>
    </location>
</feature>
<keyword evidence="1" id="KW-0175">Coiled coil</keyword>
<protein>
    <submittedName>
        <fullName evidence="3">Uncharacterized protein</fullName>
    </submittedName>
</protein>
<dbReference type="VEuPathDB" id="FungiDB:HZS61_005679"/>
<feature type="region of interest" description="Disordered" evidence="2">
    <location>
        <begin position="1"/>
        <end position="112"/>
    </location>
</feature>
<evidence type="ECO:0000313" key="4">
    <source>
        <dbReference type="Proteomes" id="UP000285084"/>
    </source>
</evidence>
<dbReference type="EMBL" id="MRCX01000032">
    <property type="protein sequence ID" value="RKK79426.1"/>
    <property type="molecule type" value="Genomic_DNA"/>
</dbReference>
<reference evidence="3 4" key="1">
    <citation type="journal article" date="2018" name="Sci. Rep.">
        <title>Characterisation of pathogen-specific regions and novel effector candidates in Fusarium oxysporum f. sp. cepae.</title>
        <authorList>
            <person name="Armitage A.D."/>
            <person name="Taylor A."/>
            <person name="Sobczyk M.K."/>
            <person name="Baxter L."/>
            <person name="Greenfield B.P."/>
            <person name="Bates H.J."/>
            <person name="Wilson F."/>
            <person name="Jackson A.C."/>
            <person name="Ott S."/>
            <person name="Harrison R.J."/>
            <person name="Clarkson J.P."/>
        </authorList>
    </citation>
    <scope>NUCLEOTIDE SEQUENCE [LARGE SCALE GENOMIC DNA]</scope>
    <source>
        <strain evidence="3 4">Fo_A13</strain>
    </source>
</reference>
<evidence type="ECO:0000313" key="3">
    <source>
        <dbReference type="EMBL" id="RKK79426.1"/>
    </source>
</evidence>
<dbReference type="AlphaFoldDB" id="A0A420NGL0"/>
<feature type="compositionally biased region" description="Basic residues" evidence="2">
    <location>
        <begin position="67"/>
        <end position="89"/>
    </location>
</feature>
<feature type="compositionally biased region" description="Basic and acidic residues" evidence="2">
    <location>
        <begin position="50"/>
        <end position="66"/>
    </location>
</feature>
<evidence type="ECO:0000256" key="2">
    <source>
        <dbReference type="SAM" id="MobiDB-lite"/>
    </source>
</evidence>
<dbReference type="VEuPathDB" id="FungiDB:FOMG_13497"/>
<evidence type="ECO:0000256" key="1">
    <source>
        <dbReference type="SAM" id="Coils"/>
    </source>
</evidence>
<dbReference type="VEuPathDB" id="FungiDB:FOIG_14641"/>
<accession>A0A420NGL0</accession>
<name>A0A420NGL0_FUSOX</name>
<proteinExistence type="predicted"/>
<dbReference type="VEuPathDB" id="FungiDB:FOZG_16512"/>
<dbReference type="VEuPathDB" id="FungiDB:FOC1_g10008781"/>
<feature type="coiled-coil region" evidence="1">
    <location>
        <begin position="132"/>
        <end position="169"/>
    </location>
</feature>
<organism evidence="3 4">
    <name type="scientific">Fusarium oxysporum</name>
    <name type="common">Fusarium vascular wilt</name>
    <dbReference type="NCBI Taxonomy" id="5507"/>
    <lineage>
        <taxon>Eukaryota</taxon>
        <taxon>Fungi</taxon>
        <taxon>Dikarya</taxon>
        <taxon>Ascomycota</taxon>
        <taxon>Pezizomycotina</taxon>
        <taxon>Sordariomycetes</taxon>
        <taxon>Hypocreomycetidae</taxon>
        <taxon>Hypocreales</taxon>
        <taxon>Nectriaceae</taxon>
        <taxon>Fusarium</taxon>
        <taxon>Fusarium oxysporum species complex</taxon>
    </lineage>
</organism>
<dbReference type="VEuPathDB" id="FungiDB:FOXG_16620"/>